<dbReference type="OrthoDB" id="9992527at2759"/>
<dbReference type="AlphaFoldDB" id="A0A1W2TPP4"/>
<dbReference type="GO" id="GO:0004674">
    <property type="term" value="F:protein serine/threonine kinase activity"/>
    <property type="evidence" value="ECO:0007669"/>
    <property type="project" value="TreeGrafter"/>
</dbReference>
<sequence length="933" mass="105729">MASLSSESSASPLERPNILNSFNDYMRNQWTGKAVTGRQYIRTRQMVKWMEASESSDASTNGGRLLDEVCQANNPISKFPAVKWEYLSGRPHWVVEFGLLTILGYGHLIEIFRRHEIRYDVSPWDTDNIREKLRGHINNDGRLEIFMLDFERRRWEFNPVQFELGMDKALHEQCVLPFCARSRINHKGATASLWEIAVEEDFIEESLRDAIKGSRYKHKDFGSCYRFALKSYGEQCSDIYENEKNAFNAIQGERNMVKYLGTFQCSGDSLNARGVMSRSYNILLEYGEDDLNEYFIVYNPPALGPGIIDFWRKLFQIADALQKVHNLERKKPNGDSVVYEGCHADVKPDNILRVQGDFKLADFGFATFNIRNVASNKEAKTLPARGTETYGAPEFFQLKHTSSGHTAPESHDISSVTNTIDTWSFACVISVAVTWVVLGLQGIKQFQAVRGAAVKAIKESRSSNIYTAKTLQGDIFHDGFTVLEDVTNWHKYLRQVMRRSDPISHQLLDLIDEKVLGRDKESRLTSAMLHTELMKLLDEAQKIAHEPISESIIKSMVDLDRAVLSTMKEYEQQVQASSPNRKEDGLEDVKGSACITNTVATRVAHRQILEATLSQSSLIDEDYHPGRTSNSDLSTDLTGAASAVHSTALSRISMTNTEDTRIPAAYLSLVSNRGGLLRFIHRQKEHAYISNFIKGRDMIFIVDNGTSMREHHEDVRRTLLVLADLVVASDKHRVDLIFTFADNKLGCRNVKNPYKRFGKAIDYAYERISSNGQGPLATDMANTLGEIFDAYGTKSNRRKTTLIILTDGVWGGSAQSDDVEKEIAEFAEYLKKIKPCEVRPFTIQFVSFGKIGIKRLQGLNDDMGKKYQFPDVIDHEHWSGSPTKMILGSLDNSYDNVPSSPMANRQEMLSVQPQDPPKLRQQRSWRLSLPQLR</sequence>
<dbReference type="SUPFAM" id="SSF53300">
    <property type="entry name" value="vWA-like"/>
    <property type="match status" value="1"/>
</dbReference>
<keyword evidence="3" id="KW-0808">Transferase</keyword>
<feature type="domain" description="Protein kinase" evidence="2">
    <location>
        <begin position="97"/>
        <end position="533"/>
    </location>
</feature>
<dbReference type="PROSITE" id="PS50011">
    <property type="entry name" value="PROTEIN_KINASE_DOM"/>
    <property type="match status" value="1"/>
</dbReference>
<dbReference type="Pfam" id="PF00069">
    <property type="entry name" value="Pkinase"/>
    <property type="match status" value="1"/>
</dbReference>
<dbReference type="OMA" id="RAINHNI"/>
<name>A0A1W2TPP4_ROSNE</name>
<evidence type="ECO:0000256" key="1">
    <source>
        <dbReference type="SAM" id="MobiDB-lite"/>
    </source>
</evidence>
<dbReference type="Gene3D" id="3.40.50.410">
    <property type="entry name" value="von Willebrand factor, type A domain"/>
    <property type="match status" value="1"/>
</dbReference>
<dbReference type="InterPro" id="IPR036465">
    <property type="entry name" value="vWFA_dom_sf"/>
</dbReference>
<reference evidence="3" key="1">
    <citation type="submission" date="2016-03" db="EMBL/GenBank/DDBJ databases">
        <title>Draft genome sequence of Rosellinia necatrix.</title>
        <authorList>
            <person name="Kanematsu S."/>
        </authorList>
    </citation>
    <scope>NUCLEOTIDE SEQUENCE [LARGE SCALE GENOMIC DNA]</scope>
    <source>
        <strain evidence="3">W97</strain>
    </source>
</reference>
<dbReference type="PANTHER" id="PTHR24359">
    <property type="entry name" value="SERINE/THREONINE-PROTEIN KINASE SBK1"/>
    <property type="match status" value="1"/>
</dbReference>
<keyword evidence="4" id="KW-1185">Reference proteome</keyword>
<organism evidence="3">
    <name type="scientific">Rosellinia necatrix</name>
    <name type="common">White root-rot fungus</name>
    <dbReference type="NCBI Taxonomy" id="77044"/>
    <lineage>
        <taxon>Eukaryota</taxon>
        <taxon>Fungi</taxon>
        <taxon>Dikarya</taxon>
        <taxon>Ascomycota</taxon>
        <taxon>Pezizomycotina</taxon>
        <taxon>Sordariomycetes</taxon>
        <taxon>Xylariomycetidae</taxon>
        <taxon>Xylariales</taxon>
        <taxon>Xylariaceae</taxon>
        <taxon>Rosellinia</taxon>
    </lineage>
</organism>
<keyword evidence="3" id="KW-0418">Kinase</keyword>
<dbReference type="STRING" id="77044.A0A1W2TPP4"/>
<dbReference type="Proteomes" id="UP000054516">
    <property type="component" value="Unassembled WGS sequence"/>
</dbReference>
<dbReference type="SUPFAM" id="SSF56112">
    <property type="entry name" value="Protein kinase-like (PK-like)"/>
    <property type="match status" value="1"/>
</dbReference>
<evidence type="ECO:0000313" key="3">
    <source>
        <dbReference type="EMBL" id="GAP90375.1"/>
    </source>
</evidence>
<dbReference type="SMART" id="SM00220">
    <property type="entry name" value="S_TKc"/>
    <property type="match status" value="1"/>
</dbReference>
<accession>A0A1W2TPP4</accession>
<proteinExistence type="predicted"/>
<protein>
    <submittedName>
        <fullName evidence="3">Putative serine threonine protein kinase</fullName>
    </submittedName>
</protein>
<dbReference type="PANTHER" id="PTHR24359:SF1">
    <property type="entry name" value="INHIBITOR OF NUCLEAR FACTOR KAPPA-B KINASE EPSILON SUBUNIT HOMOLOG 1-RELATED"/>
    <property type="match status" value="1"/>
</dbReference>
<gene>
    <name evidence="3" type="ORF">SAMD00023353_4900570</name>
</gene>
<feature type="region of interest" description="Disordered" evidence="1">
    <location>
        <begin position="908"/>
        <end position="933"/>
    </location>
</feature>
<dbReference type="Gene3D" id="1.10.510.10">
    <property type="entry name" value="Transferase(Phosphotransferase) domain 1"/>
    <property type="match status" value="1"/>
</dbReference>
<evidence type="ECO:0000259" key="2">
    <source>
        <dbReference type="PROSITE" id="PS50011"/>
    </source>
</evidence>
<dbReference type="InterPro" id="IPR011009">
    <property type="entry name" value="Kinase-like_dom_sf"/>
</dbReference>
<dbReference type="GO" id="GO:0005524">
    <property type="term" value="F:ATP binding"/>
    <property type="evidence" value="ECO:0007669"/>
    <property type="project" value="InterPro"/>
</dbReference>
<dbReference type="EMBL" id="DF977494">
    <property type="protein sequence ID" value="GAP90375.1"/>
    <property type="molecule type" value="Genomic_DNA"/>
</dbReference>
<dbReference type="InterPro" id="IPR000719">
    <property type="entry name" value="Prot_kinase_dom"/>
</dbReference>
<evidence type="ECO:0000313" key="4">
    <source>
        <dbReference type="Proteomes" id="UP000054516"/>
    </source>
</evidence>